<proteinExistence type="inferred from homology"/>
<dbReference type="CDD" id="cd06550">
    <property type="entry name" value="TM_ABC_iron-siderophores_like"/>
    <property type="match status" value="1"/>
</dbReference>
<keyword evidence="4" id="KW-1003">Cell membrane</keyword>
<keyword evidence="7 8" id="KW-0472">Membrane</keyword>
<evidence type="ECO:0000313" key="9">
    <source>
        <dbReference type="EMBL" id="UTY28389.1"/>
    </source>
</evidence>
<name>A0ABY5HSH5_9SPIR</name>
<feature type="transmembrane region" description="Helical" evidence="8">
    <location>
        <begin position="141"/>
        <end position="163"/>
    </location>
</feature>
<dbReference type="PANTHER" id="PTHR30472">
    <property type="entry name" value="FERRIC ENTEROBACTIN TRANSPORT SYSTEM PERMEASE PROTEIN"/>
    <property type="match status" value="1"/>
</dbReference>
<keyword evidence="3" id="KW-0813">Transport</keyword>
<dbReference type="PANTHER" id="PTHR30472:SF25">
    <property type="entry name" value="ABC TRANSPORTER PERMEASE PROTEIN MJ0876-RELATED"/>
    <property type="match status" value="1"/>
</dbReference>
<dbReference type="SUPFAM" id="SSF81345">
    <property type="entry name" value="ABC transporter involved in vitamin B12 uptake, BtuC"/>
    <property type="match status" value="1"/>
</dbReference>
<feature type="transmembrane region" description="Helical" evidence="8">
    <location>
        <begin position="49"/>
        <end position="71"/>
    </location>
</feature>
<reference evidence="9" key="1">
    <citation type="submission" date="2019-04" db="EMBL/GenBank/DDBJ databases">
        <title>Whole genome sequencing of oral phylogroup 2 treponemes.</title>
        <authorList>
            <person name="Chan Y."/>
            <person name="Zeng H.H."/>
            <person name="Yu X.L."/>
            <person name="Leung W.K."/>
            <person name="Watt R.M."/>
        </authorList>
    </citation>
    <scope>NUCLEOTIDE SEQUENCE</scope>
    <source>
        <strain evidence="9">OMZ 847</strain>
    </source>
</reference>
<feature type="transmembrane region" description="Helical" evidence="8">
    <location>
        <begin position="113"/>
        <end position="134"/>
    </location>
</feature>
<evidence type="ECO:0000256" key="4">
    <source>
        <dbReference type="ARBA" id="ARBA00022475"/>
    </source>
</evidence>
<feature type="transmembrane region" description="Helical" evidence="8">
    <location>
        <begin position="83"/>
        <end position="107"/>
    </location>
</feature>
<evidence type="ECO:0000256" key="7">
    <source>
        <dbReference type="ARBA" id="ARBA00023136"/>
    </source>
</evidence>
<evidence type="ECO:0000313" key="10">
    <source>
        <dbReference type="Proteomes" id="UP001059401"/>
    </source>
</evidence>
<keyword evidence="6 8" id="KW-1133">Transmembrane helix</keyword>
<evidence type="ECO:0000256" key="3">
    <source>
        <dbReference type="ARBA" id="ARBA00022448"/>
    </source>
</evidence>
<keyword evidence="10" id="KW-1185">Reference proteome</keyword>
<evidence type="ECO:0000256" key="8">
    <source>
        <dbReference type="SAM" id="Phobius"/>
    </source>
</evidence>
<comment type="similarity">
    <text evidence="2">Belongs to the binding-protein-dependent transport system permease family. FecCD subfamily.</text>
</comment>
<feature type="transmembrane region" description="Helical" evidence="8">
    <location>
        <begin position="183"/>
        <end position="204"/>
    </location>
</feature>
<accession>A0ABY5HSH5</accession>
<dbReference type="Proteomes" id="UP001059401">
    <property type="component" value="Chromosome"/>
</dbReference>
<sequence length="326" mass="35179">MKTGRDHLIKMLILLIGLIVIAGASLIFFPTKLNFLMEKNKLLHVITKIRLPEIMIAIAAGACLGLAGALMQIILNNPLASPFTLGISAASAFGAALAICLELYYGIAWLNPSIFAFIFSIISIVLLMLIITFSGVSQRNIILVGLAVNFFFNAANTFLQYYATPDAVYQITFWTTGSLTTAVLKHSVILFSVLTISLIVSLLFSKDLGIIQQGERNAVMHGVNVSFERVLFLILCSLLASITVSIVGIIGFIGLVAPHISRLLGLESPKLLIISSMLAGALLLISADIMSKTVLNPIILPISAVTSLFGIPLLLFLLIAKRKNQR</sequence>
<feature type="transmembrane region" description="Helical" evidence="8">
    <location>
        <begin position="298"/>
        <end position="320"/>
    </location>
</feature>
<evidence type="ECO:0000256" key="2">
    <source>
        <dbReference type="ARBA" id="ARBA00007935"/>
    </source>
</evidence>
<feature type="transmembrane region" description="Helical" evidence="8">
    <location>
        <begin position="230"/>
        <end position="257"/>
    </location>
</feature>
<dbReference type="InterPro" id="IPR037294">
    <property type="entry name" value="ABC_BtuC-like"/>
</dbReference>
<feature type="transmembrane region" description="Helical" evidence="8">
    <location>
        <begin position="12"/>
        <end position="29"/>
    </location>
</feature>
<dbReference type="RefSeq" id="WP_255806252.1">
    <property type="nucleotide sequence ID" value="NZ_CP038802.1"/>
</dbReference>
<keyword evidence="5 8" id="KW-0812">Transmembrane</keyword>
<dbReference type="Gene3D" id="1.10.3470.10">
    <property type="entry name" value="ABC transporter involved in vitamin B12 uptake, BtuC"/>
    <property type="match status" value="1"/>
</dbReference>
<evidence type="ECO:0000256" key="5">
    <source>
        <dbReference type="ARBA" id="ARBA00022692"/>
    </source>
</evidence>
<dbReference type="EMBL" id="CP038802">
    <property type="protein sequence ID" value="UTY28389.1"/>
    <property type="molecule type" value="Genomic_DNA"/>
</dbReference>
<evidence type="ECO:0000256" key="1">
    <source>
        <dbReference type="ARBA" id="ARBA00004651"/>
    </source>
</evidence>
<dbReference type="InterPro" id="IPR000522">
    <property type="entry name" value="ABC_transptr_permease_BtuC"/>
</dbReference>
<organism evidence="9 10">
    <name type="scientific">Treponema putidum</name>
    <dbReference type="NCBI Taxonomy" id="221027"/>
    <lineage>
        <taxon>Bacteria</taxon>
        <taxon>Pseudomonadati</taxon>
        <taxon>Spirochaetota</taxon>
        <taxon>Spirochaetia</taxon>
        <taxon>Spirochaetales</taxon>
        <taxon>Treponemataceae</taxon>
        <taxon>Treponema</taxon>
    </lineage>
</organism>
<gene>
    <name evidence="9" type="ORF">E4N76_04850</name>
</gene>
<evidence type="ECO:0000256" key="6">
    <source>
        <dbReference type="ARBA" id="ARBA00022989"/>
    </source>
</evidence>
<comment type="subcellular location">
    <subcellularLocation>
        <location evidence="1">Cell membrane</location>
        <topology evidence="1">Multi-pass membrane protein</topology>
    </subcellularLocation>
</comment>
<protein>
    <submittedName>
        <fullName evidence="9">Iron ABC transporter permease</fullName>
    </submittedName>
</protein>
<dbReference type="Pfam" id="PF01032">
    <property type="entry name" value="FecCD"/>
    <property type="match status" value="1"/>
</dbReference>